<organism evidence="2">
    <name type="scientific">hydrothermal vent metagenome</name>
    <dbReference type="NCBI Taxonomy" id="652676"/>
    <lineage>
        <taxon>unclassified sequences</taxon>
        <taxon>metagenomes</taxon>
        <taxon>ecological metagenomes</taxon>
    </lineage>
</organism>
<dbReference type="InterPro" id="IPR001031">
    <property type="entry name" value="Thioesterase"/>
</dbReference>
<name>A0A3B0UX46_9ZZZZ</name>
<feature type="non-terminal residue" evidence="2">
    <location>
        <position position="1"/>
    </location>
</feature>
<dbReference type="InterPro" id="IPR029058">
    <property type="entry name" value="AB_hydrolase_fold"/>
</dbReference>
<evidence type="ECO:0000313" key="2">
    <source>
        <dbReference type="EMBL" id="VAW31022.1"/>
    </source>
</evidence>
<evidence type="ECO:0000259" key="1">
    <source>
        <dbReference type="Pfam" id="PF00975"/>
    </source>
</evidence>
<dbReference type="Pfam" id="PF00975">
    <property type="entry name" value="Thioesterase"/>
    <property type="match status" value="1"/>
</dbReference>
<dbReference type="AlphaFoldDB" id="A0A3B0UX46"/>
<feature type="domain" description="Thioesterase" evidence="1">
    <location>
        <begin position="1"/>
        <end position="40"/>
    </location>
</feature>
<accession>A0A3B0UX46</accession>
<reference evidence="2" key="1">
    <citation type="submission" date="2018-06" db="EMBL/GenBank/DDBJ databases">
        <authorList>
            <person name="Zhirakovskaya E."/>
        </authorList>
    </citation>
    <scope>NUCLEOTIDE SEQUENCE</scope>
</reference>
<protein>
    <recommendedName>
        <fullName evidence="1">Thioesterase domain-containing protein</fullName>
    </recommendedName>
</protein>
<dbReference type="EMBL" id="UOEU01000137">
    <property type="protein sequence ID" value="VAW31022.1"/>
    <property type="molecule type" value="Genomic_DNA"/>
</dbReference>
<proteinExistence type="predicted"/>
<sequence>YYLGGFCFGGMVVYEMARLLQEAGQEVALLALIEPSALGNRKSLLVPQPKGMERQGGNVPHTFVGKVRRAGYGLMRRSRRRLMRATKRFKHFVFGLYVATGAPILRKHRDYYLMEFVTGKSRRRYRPDGTFRGQVELFMIKRGRFLNPTLGWDKVSSDGVKMVQFNTDHIGVLKELHVQKVAAALQARLDEVQ</sequence>
<dbReference type="SUPFAM" id="SSF53474">
    <property type="entry name" value="alpha/beta-Hydrolases"/>
    <property type="match status" value="1"/>
</dbReference>
<dbReference type="Gene3D" id="3.40.50.1820">
    <property type="entry name" value="alpha/beta hydrolase"/>
    <property type="match status" value="1"/>
</dbReference>
<gene>
    <name evidence="2" type="ORF">MNBD_CHLOROFLEXI01-1811</name>
</gene>